<dbReference type="SUPFAM" id="SSF52266">
    <property type="entry name" value="SGNH hydrolase"/>
    <property type="match status" value="1"/>
</dbReference>
<gene>
    <name evidence="2" type="ORF">IL334_007133</name>
</gene>
<name>A0ABZ1D9P2_9TREE</name>
<dbReference type="RefSeq" id="XP_062794878.1">
    <property type="nucleotide sequence ID" value="XM_062938827.1"/>
</dbReference>
<dbReference type="InterPro" id="IPR013830">
    <property type="entry name" value="SGNH_hydro"/>
</dbReference>
<dbReference type="PANTHER" id="PTHR14209:SF19">
    <property type="entry name" value="ISOAMYL ACETATE-HYDROLYZING ESTERASE 1 HOMOLOG"/>
    <property type="match status" value="1"/>
</dbReference>
<evidence type="ECO:0000259" key="1">
    <source>
        <dbReference type="Pfam" id="PF13472"/>
    </source>
</evidence>
<dbReference type="EMBL" id="CP141890">
    <property type="protein sequence ID" value="WRT70139.1"/>
    <property type="molecule type" value="Genomic_DNA"/>
</dbReference>
<dbReference type="Pfam" id="PF13472">
    <property type="entry name" value="Lipase_GDSL_2"/>
    <property type="match status" value="1"/>
</dbReference>
<reference evidence="2 3" key="1">
    <citation type="submission" date="2024-01" db="EMBL/GenBank/DDBJ databases">
        <title>Comparative genomics of Cryptococcus and Kwoniella reveals pathogenesis evolution and contrasting modes of karyotype evolution via chromosome fusion or intercentromeric recombination.</title>
        <authorList>
            <person name="Coelho M.A."/>
            <person name="David-Palma M."/>
            <person name="Shea T."/>
            <person name="Bowers K."/>
            <person name="McGinley-Smith S."/>
            <person name="Mohammad A.W."/>
            <person name="Gnirke A."/>
            <person name="Yurkov A.M."/>
            <person name="Nowrousian M."/>
            <person name="Sun S."/>
            <person name="Cuomo C.A."/>
            <person name="Heitman J."/>
        </authorList>
    </citation>
    <scope>NUCLEOTIDE SEQUENCE [LARGE SCALE GENOMIC DNA]</scope>
    <source>
        <strain evidence="2">CBS 11374</strain>
    </source>
</reference>
<dbReference type="InterPro" id="IPR045136">
    <property type="entry name" value="Iah1-like"/>
</dbReference>
<dbReference type="Proteomes" id="UP001329825">
    <property type="component" value="Chromosome 10"/>
</dbReference>
<evidence type="ECO:0000313" key="3">
    <source>
        <dbReference type="Proteomes" id="UP001329825"/>
    </source>
</evidence>
<evidence type="ECO:0000313" key="2">
    <source>
        <dbReference type="EMBL" id="WRT70139.1"/>
    </source>
</evidence>
<accession>A0ABZ1D9P2</accession>
<keyword evidence="3" id="KW-1185">Reference proteome</keyword>
<dbReference type="InterPro" id="IPR036514">
    <property type="entry name" value="SGNH_hydro_sf"/>
</dbReference>
<dbReference type="GeneID" id="87959263"/>
<protein>
    <recommendedName>
        <fullName evidence="1">SGNH hydrolase-type esterase domain-containing protein</fullName>
    </recommendedName>
</protein>
<organism evidence="2 3">
    <name type="scientific">Kwoniella shivajii</name>
    <dbReference type="NCBI Taxonomy" id="564305"/>
    <lineage>
        <taxon>Eukaryota</taxon>
        <taxon>Fungi</taxon>
        <taxon>Dikarya</taxon>
        <taxon>Basidiomycota</taxon>
        <taxon>Agaricomycotina</taxon>
        <taxon>Tremellomycetes</taxon>
        <taxon>Tremellales</taxon>
        <taxon>Cryptococcaceae</taxon>
        <taxon>Kwoniella</taxon>
    </lineage>
</organism>
<sequence>MAKAIQDCIVLFGDSLTERQDVPQALFERMNNAYGRKLDVLNRGFGGYTSTLVLPLFEHLFTQKPEISPQIRLITMWFGTNDGVNFPNPRATTPLQFKKNHELMLENLTSPRSSYAVSDAPVHILLITPPPPYLPQVPLPAQWVRSTERCLEFTDVIRDLGKEWKRKEESIENKSGWKIEVLDLWKAMEDRAGGIGDGLAPFFHDGCHMTTEGYGVLWDEYQKIVKGAWKGDGLDWEDEDDLPLRVPSVREVNVVRPENVVEKMGVPKWKR</sequence>
<dbReference type="PANTHER" id="PTHR14209">
    <property type="entry name" value="ISOAMYL ACETATE-HYDROLYZING ESTERASE 1"/>
    <property type="match status" value="1"/>
</dbReference>
<feature type="domain" description="SGNH hydrolase-type esterase" evidence="1">
    <location>
        <begin position="11"/>
        <end position="214"/>
    </location>
</feature>
<proteinExistence type="predicted"/>
<dbReference type="Gene3D" id="3.40.50.1110">
    <property type="entry name" value="SGNH hydrolase"/>
    <property type="match status" value="1"/>
</dbReference>